<organism evidence="1 2">
    <name type="scientific">Loxostege sticticalis</name>
    <name type="common">Beet webworm moth</name>
    <dbReference type="NCBI Taxonomy" id="481309"/>
    <lineage>
        <taxon>Eukaryota</taxon>
        <taxon>Metazoa</taxon>
        <taxon>Ecdysozoa</taxon>
        <taxon>Arthropoda</taxon>
        <taxon>Hexapoda</taxon>
        <taxon>Insecta</taxon>
        <taxon>Pterygota</taxon>
        <taxon>Neoptera</taxon>
        <taxon>Endopterygota</taxon>
        <taxon>Lepidoptera</taxon>
        <taxon>Glossata</taxon>
        <taxon>Ditrysia</taxon>
        <taxon>Pyraloidea</taxon>
        <taxon>Crambidae</taxon>
        <taxon>Pyraustinae</taxon>
        <taxon>Loxostege</taxon>
    </lineage>
</organism>
<gene>
    <name evidence="1" type="ORF">ABMA27_014738</name>
</gene>
<reference evidence="1 2" key="1">
    <citation type="submission" date="2024-06" db="EMBL/GenBank/DDBJ databases">
        <title>A chromosome-level genome assembly of beet webworm, Loxostege sticticalis.</title>
        <authorList>
            <person name="Zhang Y."/>
        </authorList>
    </citation>
    <scope>NUCLEOTIDE SEQUENCE [LARGE SCALE GENOMIC DNA]</scope>
    <source>
        <strain evidence="1">AQ026</strain>
        <tissue evidence="1">Whole body</tissue>
    </source>
</reference>
<sequence length="167" mass="19805">MGFVMRTCSQFTSIKVLKILYCSIVRSILEYCSQSIQRRFIRYLQYRCRVTDSCYEARCHRFHMLPLHKRREIADIVFLVKIAQNLIESPELLSKINLKIPTRTVRRPVYLDTPRCATNYRRNSFIVRSAYDVNKLVTFPDLDLFNTKPLHFKNTLAKSWFEGSLTV</sequence>
<evidence type="ECO:0000313" key="1">
    <source>
        <dbReference type="EMBL" id="KAL0893099.1"/>
    </source>
</evidence>
<comment type="caution">
    <text evidence="1">The sequence shown here is derived from an EMBL/GenBank/DDBJ whole genome shotgun (WGS) entry which is preliminary data.</text>
</comment>
<evidence type="ECO:0000313" key="2">
    <source>
        <dbReference type="Proteomes" id="UP001549920"/>
    </source>
</evidence>
<dbReference type="Proteomes" id="UP001549920">
    <property type="component" value="Unassembled WGS sequence"/>
</dbReference>
<name>A0ABR3IA13_LOXSC</name>
<keyword evidence="2" id="KW-1185">Reference proteome</keyword>
<accession>A0ABR3IA13</accession>
<dbReference type="EMBL" id="JBEUOH010000006">
    <property type="protein sequence ID" value="KAL0893099.1"/>
    <property type="molecule type" value="Genomic_DNA"/>
</dbReference>
<protein>
    <submittedName>
        <fullName evidence="1">Uncharacterized protein</fullName>
    </submittedName>
</protein>
<proteinExistence type="predicted"/>